<dbReference type="EMBL" id="NMUH01001121">
    <property type="protein sequence ID" value="MQL89141.1"/>
    <property type="molecule type" value="Genomic_DNA"/>
</dbReference>
<proteinExistence type="predicted"/>
<comment type="caution">
    <text evidence="4">The sequence shown here is derived from an EMBL/GenBank/DDBJ whole genome shotgun (WGS) entry which is preliminary data.</text>
</comment>
<evidence type="ECO:0000259" key="3">
    <source>
        <dbReference type="PROSITE" id="PS50158"/>
    </source>
</evidence>
<dbReference type="GO" id="GO:0008270">
    <property type="term" value="F:zinc ion binding"/>
    <property type="evidence" value="ECO:0007669"/>
    <property type="project" value="UniProtKB-KW"/>
</dbReference>
<dbReference type="Proteomes" id="UP000652761">
    <property type="component" value="Unassembled WGS sequence"/>
</dbReference>
<reference evidence="4" key="1">
    <citation type="submission" date="2017-07" db="EMBL/GenBank/DDBJ databases">
        <title>Taro Niue Genome Assembly and Annotation.</title>
        <authorList>
            <person name="Atibalentja N."/>
            <person name="Keating K."/>
            <person name="Fields C.J."/>
        </authorList>
    </citation>
    <scope>NUCLEOTIDE SEQUENCE</scope>
    <source>
        <strain evidence="4">Niue_2</strain>
        <tissue evidence="4">Leaf</tissue>
    </source>
</reference>
<keyword evidence="1" id="KW-0863">Zinc-finger</keyword>
<feature type="region of interest" description="Disordered" evidence="2">
    <location>
        <begin position="24"/>
        <end position="51"/>
    </location>
</feature>
<feature type="domain" description="CCHC-type" evidence="3">
    <location>
        <begin position="69"/>
        <end position="82"/>
    </location>
</feature>
<accession>A0A843UZJ9</accession>
<sequence>MVKKAQLLEDPTDFTDRIKGKFVKKEMTSGPSSAKPTNGKKRPFNITEGPNQERKLKAIVPNTPVKSNCKNCDKPGHTADECWRKVDACETEEDAYTQKDGNDQE</sequence>
<dbReference type="GO" id="GO:0003676">
    <property type="term" value="F:nucleic acid binding"/>
    <property type="evidence" value="ECO:0007669"/>
    <property type="project" value="InterPro"/>
</dbReference>
<dbReference type="InterPro" id="IPR001878">
    <property type="entry name" value="Znf_CCHC"/>
</dbReference>
<organism evidence="4 5">
    <name type="scientific">Colocasia esculenta</name>
    <name type="common">Wild taro</name>
    <name type="synonym">Arum esculentum</name>
    <dbReference type="NCBI Taxonomy" id="4460"/>
    <lineage>
        <taxon>Eukaryota</taxon>
        <taxon>Viridiplantae</taxon>
        <taxon>Streptophyta</taxon>
        <taxon>Embryophyta</taxon>
        <taxon>Tracheophyta</taxon>
        <taxon>Spermatophyta</taxon>
        <taxon>Magnoliopsida</taxon>
        <taxon>Liliopsida</taxon>
        <taxon>Araceae</taxon>
        <taxon>Aroideae</taxon>
        <taxon>Colocasieae</taxon>
        <taxon>Colocasia</taxon>
    </lineage>
</organism>
<keyword evidence="5" id="KW-1185">Reference proteome</keyword>
<name>A0A843UZJ9_COLES</name>
<evidence type="ECO:0000256" key="1">
    <source>
        <dbReference type="PROSITE-ProRule" id="PRU00047"/>
    </source>
</evidence>
<keyword evidence="1" id="KW-0479">Metal-binding</keyword>
<evidence type="ECO:0000256" key="2">
    <source>
        <dbReference type="SAM" id="MobiDB-lite"/>
    </source>
</evidence>
<evidence type="ECO:0000313" key="4">
    <source>
        <dbReference type="EMBL" id="MQL89141.1"/>
    </source>
</evidence>
<evidence type="ECO:0000313" key="5">
    <source>
        <dbReference type="Proteomes" id="UP000652761"/>
    </source>
</evidence>
<dbReference type="PROSITE" id="PS50158">
    <property type="entry name" value="ZF_CCHC"/>
    <property type="match status" value="1"/>
</dbReference>
<keyword evidence="1" id="KW-0862">Zinc</keyword>
<dbReference type="AlphaFoldDB" id="A0A843UZJ9"/>
<gene>
    <name evidence="4" type="ORF">Taro_021711</name>
</gene>
<protein>
    <recommendedName>
        <fullName evidence="3">CCHC-type domain-containing protein</fullName>
    </recommendedName>
</protein>